<dbReference type="WBParaSite" id="L893_g8191.t1">
    <property type="protein sequence ID" value="L893_g8191.t1"/>
    <property type="gene ID" value="L893_g8191"/>
</dbReference>
<dbReference type="GO" id="GO:0006355">
    <property type="term" value="P:regulation of DNA-templated transcription"/>
    <property type="evidence" value="ECO:0007669"/>
    <property type="project" value="InterPro"/>
</dbReference>
<accession>A0A1I8AQJ9</accession>
<evidence type="ECO:0000313" key="2">
    <source>
        <dbReference type="Proteomes" id="UP000095287"/>
    </source>
</evidence>
<keyword evidence="2" id="KW-1185">Reference proteome</keyword>
<name>A0A1I8AQJ9_9BILA</name>
<comment type="similarity">
    <text evidence="1">Belongs to the lin-52 family.</text>
</comment>
<dbReference type="Pfam" id="PF10044">
    <property type="entry name" value="LIN52"/>
    <property type="match status" value="1"/>
</dbReference>
<dbReference type="PANTHER" id="PTHR31489">
    <property type="entry name" value="LIN52 FAMILY MEMBER"/>
    <property type="match status" value="1"/>
</dbReference>
<protein>
    <submittedName>
        <fullName evidence="3">Phage protein</fullName>
    </submittedName>
</protein>
<evidence type="ECO:0000256" key="1">
    <source>
        <dbReference type="ARBA" id="ARBA00005456"/>
    </source>
</evidence>
<sequence>MNQNHQHIKIETDDHSPVTELRCHEQIERCKSPDLWPEPVPGAWEYTRDLSSIAPGSKQDRATNRFKTDLDPEDVRLVNELGQLTPDQLMKYVKNLQNNTFVLGQEEAYQFSRGKILAIFEK</sequence>
<organism evidence="2 3">
    <name type="scientific">Steinernema glaseri</name>
    <dbReference type="NCBI Taxonomy" id="37863"/>
    <lineage>
        <taxon>Eukaryota</taxon>
        <taxon>Metazoa</taxon>
        <taxon>Ecdysozoa</taxon>
        <taxon>Nematoda</taxon>
        <taxon>Chromadorea</taxon>
        <taxon>Rhabditida</taxon>
        <taxon>Tylenchina</taxon>
        <taxon>Panagrolaimomorpha</taxon>
        <taxon>Strongyloidoidea</taxon>
        <taxon>Steinernematidae</taxon>
        <taxon>Steinernema</taxon>
    </lineage>
</organism>
<dbReference type="PANTHER" id="PTHR31489:SF2">
    <property type="entry name" value="PROTEIN LIN-52 HOMOLOG"/>
    <property type="match status" value="1"/>
</dbReference>
<reference evidence="3" key="1">
    <citation type="submission" date="2016-11" db="UniProtKB">
        <authorList>
            <consortium name="WormBaseParasite"/>
        </authorList>
    </citation>
    <scope>IDENTIFICATION</scope>
</reference>
<evidence type="ECO:0000313" key="3">
    <source>
        <dbReference type="WBParaSite" id="L893_g8191.t1"/>
    </source>
</evidence>
<dbReference type="InterPro" id="IPR018737">
    <property type="entry name" value="DREAM_LIN52"/>
</dbReference>
<proteinExistence type="inferred from homology"/>
<dbReference type="AlphaFoldDB" id="A0A1I8AQJ9"/>
<dbReference type="GO" id="GO:0070176">
    <property type="term" value="C:DRM complex"/>
    <property type="evidence" value="ECO:0007669"/>
    <property type="project" value="InterPro"/>
</dbReference>
<dbReference type="Proteomes" id="UP000095287">
    <property type="component" value="Unplaced"/>
</dbReference>